<dbReference type="Gene3D" id="3.90.550.10">
    <property type="entry name" value="Spore Coat Polysaccharide Biosynthesis Protein SpsA, Chain A"/>
    <property type="match status" value="1"/>
</dbReference>
<evidence type="ECO:0000313" key="3">
    <source>
        <dbReference type="Proteomes" id="UP000198825"/>
    </source>
</evidence>
<dbReference type="OrthoDB" id="9771846at2"/>
<dbReference type="GO" id="GO:0016740">
    <property type="term" value="F:transferase activity"/>
    <property type="evidence" value="ECO:0007669"/>
    <property type="project" value="UniProtKB-KW"/>
</dbReference>
<dbReference type="SUPFAM" id="SSF53448">
    <property type="entry name" value="Nucleotide-diphospho-sugar transferases"/>
    <property type="match status" value="1"/>
</dbReference>
<dbReference type="AlphaFoldDB" id="A0A1H2MBY4"/>
<evidence type="ECO:0000259" key="1">
    <source>
        <dbReference type="Pfam" id="PF00535"/>
    </source>
</evidence>
<keyword evidence="2" id="KW-0808">Transferase</keyword>
<dbReference type="RefSeq" id="WP_157719890.1">
    <property type="nucleotide sequence ID" value="NZ_LT629799.1"/>
</dbReference>
<dbReference type="Pfam" id="PF00535">
    <property type="entry name" value="Glycos_transf_2"/>
    <property type="match status" value="1"/>
</dbReference>
<dbReference type="PANTHER" id="PTHR43179">
    <property type="entry name" value="RHAMNOSYLTRANSFERASE WBBL"/>
    <property type="match status" value="1"/>
</dbReference>
<name>A0A1H2MBY4_9ACTN</name>
<dbReference type="InterPro" id="IPR029044">
    <property type="entry name" value="Nucleotide-diphossugar_trans"/>
</dbReference>
<sequence>MSRTLLAIPAYGSPELTDAVLRDLVRDEPLPRDDLRVVVVDNAGDYVLPGWAAGVELVRTGENLRWIGTAGWAFERARRDGDGVVLLLNNDTRLSRGFTPALVAALDDPGVAVAAACYDDFWLHQRAVRVPSDAESYVPRAVVRDVPFCDGTAIAFSMKAVAEVGGMDVEAFPHHGYGADVDWALRARRAGWRVAVTEAAYVHHLRRVTMTRVGRTAEDNRAEILTGLDARWGDAWRPLAGFGPGAFPAHNTGSALDWYADPAWVLSLLETDDAP</sequence>
<reference evidence="3" key="1">
    <citation type="submission" date="2016-10" db="EMBL/GenBank/DDBJ databases">
        <authorList>
            <person name="Varghese N."/>
            <person name="Submissions S."/>
        </authorList>
    </citation>
    <scope>NUCLEOTIDE SEQUENCE [LARGE SCALE GENOMIC DNA]</scope>
    <source>
        <strain evidence="3">DSM 21743</strain>
    </source>
</reference>
<keyword evidence="3" id="KW-1185">Reference proteome</keyword>
<evidence type="ECO:0000313" key="2">
    <source>
        <dbReference type="EMBL" id="SDU90555.1"/>
    </source>
</evidence>
<accession>A0A1H2MBY4</accession>
<dbReference type="InterPro" id="IPR001173">
    <property type="entry name" value="Glyco_trans_2-like"/>
</dbReference>
<organism evidence="2 3">
    <name type="scientific">Microlunatus sagamiharensis</name>
    <dbReference type="NCBI Taxonomy" id="546874"/>
    <lineage>
        <taxon>Bacteria</taxon>
        <taxon>Bacillati</taxon>
        <taxon>Actinomycetota</taxon>
        <taxon>Actinomycetes</taxon>
        <taxon>Propionibacteriales</taxon>
        <taxon>Propionibacteriaceae</taxon>
        <taxon>Microlunatus</taxon>
    </lineage>
</organism>
<protein>
    <submittedName>
        <fullName evidence="2">Glycosyltransferase, GT2 family</fullName>
    </submittedName>
</protein>
<dbReference type="EMBL" id="LT629799">
    <property type="protein sequence ID" value="SDU90555.1"/>
    <property type="molecule type" value="Genomic_DNA"/>
</dbReference>
<dbReference type="Proteomes" id="UP000198825">
    <property type="component" value="Chromosome I"/>
</dbReference>
<dbReference type="STRING" id="546874.SAMN04488544_1754"/>
<dbReference type="PANTHER" id="PTHR43179:SF11">
    <property type="entry name" value="GLYCOSYL TRANSFERASE"/>
    <property type="match status" value="1"/>
</dbReference>
<feature type="domain" description="Glycosyltransferase 2-like" evidence="1">
    <location>
        <begin position="7"/>
        <end position="164"/>
    </location>
</feature>
<gene>
    <name evidence="2" type="ORF">SAMN04488544_1754</name>
</gene>
<proteinExistence type="predicted"/>